<name>A0A0R3KUQ8_9BRAD</name>
<sequence length="308" mass="35406">MQSMPWNGQRIAAPGIYRHIPLDDYHRADICDGVSVSSSMLRGIDEKSPAHFFARAAFNPNRIIQKETDAYRLGRLLHLLIEGVPFNESRYIIRPERAPDGRDWHHANKTCIKWMADARERGQSVVSMDDVEQAKGMMLALGKHPMVMQGLLAGDVERSLFWKKHGYWIKARPDNIPNDSGDFVDLKTTESVLYRDCQRSIINYGYHMQGAMILEAARALGIPASSFTLVWVEKNPPYCVRVQTLRDEDLLRGEKQNELALRTFMECYEAKHWPGPGDDHADAEYIDLPDWYRKSVDDRINYQLREAA</sequence>
<organism evidence="2 3">
    <name type="scientific">Bradyrhizobium valentinum</name>
    <dbReference type="NCBI Taxonomy" id="1518501"/>
    <lineage>
        <taxon>Bacteria</taxon>
        <taxon>Pseudomonadati</taxon>
        <taxon>Pseudomonadota</taxon>
        <taxon>Alphaproteobacteria</taxon>
        <taxon>Hyphomicrobiales</taxon>
        <taxon>Nitrobacteraceae</taxon>
        <taxon>Bradyrhizobium</taxon>
    </lineage>
</organism>
<reference evidence="2 3" key="1">
    <citation type="submission" date="2014-03" db="EMBL/GenBank/DDBJ databases">
        <title>Bradyrhizobium valentinum sp. nov., isolated from effective nodules of Lupinus mariae-josephae, a lupine endemic of basic-lime soils in Eastern Spain.</title>
        <authorList>
            <person name="Duran D."/>
            <person name="Rey L."/>
            <person name="Navarro A."/>
            <person name="Busquets A."/>
            <person name="Imperial J."/>
            <person name="Ruiz-Argueso T."/>
        </authorList>
    </citation>
    <scope>NUCLEOTIDE SEQUENCE [LARGE SCALE GENOMIC DNA]</scope>
    <source>
        <strain evidence="2 3">LmjM3</strain>
    </source>
</reference>
<evidence type="ECO:0000313" key="3">
    <source>
        <dbReference type="Proteomes" id="UP000051913"/>
    </source>
</evidence>
<evidence type="ECO:0000259" key="1">
    <source>
        <dbReference type="Pfam" id="PF12684"/>
    </source>
</evidence>
<accession>A0A0R3KUQ8</accession>
<gene>
    <name evidence="2" type="ORF">CP49_11665</name>
</gene>
<dbReference type="AlphaFoldDB" id="A0A0R3KUQ8"/>
<protein>
    <recommendedName>
        <fullName evidence="1">Putative exodeoxyribonuclease 8 PDDEXK-like domain-containing protein</fullName>
    </recommendedName>
</protein>
<feature type="domain" description="Putative exodeoxyribonuclease 8 PDDEXK-like" evidence="1">
    <location>
        <begin position="37"/>
        <end position="276"/>
    </location>
</feature>
<proteinExistence type="predicted"/>
<comment type="caution">
    <text evidence="2">The sequence shown here is derived from an EMBL/GenBank/DDBJ whole genome shotgun (WGS) entry which is preliminary data.</text>
</comment>
<dbReference type="RefSeq" id="WP_057853900.1">
    <property type="nucleotide sequence ID" value="NZ_LLXX01000173.1"/>
</dbReference>
<dbReference type="Gene3D" id="3.90.320.10">
    <property type="match status" value="1"/>
</dbReference>
<dbReference type="Proteomes" id="UP000051913">
    <property type="component" value="Unassembled WGS sequence"/>
</dbReference>
<dbReference type="EMBL" id="LLXX01000173">
    <property type="protein sequence ID" value="KRQ99248.1"/>
    <property type="molecule type" value="Genomic_DNA"/>
</dbReference>
<dbReference type="InterPro" id="IPR024432">
    <property type="entry name" value="Put_RecE_PDDEXK-like_dom"/>
</dbReference>
<evidence type="ECO:0000313" key="2">
    <source>
        <dbReference type="EMBL" id="KRQ99248.1"/>
    </source>
</evidence>
<dbReference type="Pfam" id="PF12684">
    <property type="entry name" value="DUF3799"/>
    <property type="match status" value="1"/>
</dbReference>
<keyword evidence="3" id="KW-1185">Reference proteome</keyword>
<dbReference type="InterPro" id="IPR011604">
    <property type="entry name" value="PDDEXK-like_dom_sf"/>
</dbReference>